<dbReference type="Proteomes" id="UP001515480">
    <property type="component" value="Unassembled WGS sequence"/>
</dbReference>
<name>A0AB34JXU4_PRYPA</name>
<organism evidence="1 2">
    <name type="scientific">Prymnesium parvum</name>
    <name type="common">Toxic golden alga</name>
    <dbReference type="NCBI Taxonomy" id="97485"/>
    <lineage>
        <taxon>Eukaryota</taxon>
        <taxon>Haptista</taxon>
        <taxon>Haptophyta</taxon>
        <taxon>Prymnesiophyceae</taxon>
        <taxon>Prymnesiales</taxon>
        <taxon>Prymnesiaceae</taxon>
        <taxon>Prymnesium</taxon>
    </lineage>
</organism>
<proteinExistence type="predicted"/>
<dbReference type="AlphaFoldDB" id="A0AB34JXU4"/>
<evidence type="ECO:0008006" key="3">
    <source>
        <dbReference type="Google" id="ProtNLM"/>
    </source>
</evidence>
<evidence type="ECO:0000313" key="2">
    <source>
        <dbReference type="Proteomes" id="UP001515480"/>
    </source>
</evidence>
<accession>A0AB34JXU4</accession>
<comment type="caution">
    <text evidence="1">The sequence shown here is derived from an EMBL/GenBank/DDBJ whole genome shotgun (WGS) entry which is preliminary data.</text>
</comment>
<dbReference type="EMBL" id="JBGBPQ010000003">
    <property type="protein sequence ID" value="KAL1526519.1"/>
    <property type="molecule type" value="Genomic_DNA"/>
</dbReference>
<gene>
    <name evidence="1" type="ORF">AB1Y20_015229</name>
</gene>
<evidence type="ECO:0000313" key="1">
    <source>
        <dbReference type="EMBL" id="KAL1526519.1"/>
    </source>
</evidence>
<protein>
    <recommendedName>
        <fullName evidence="3">Protein xylosyltransferase</fullName>
    </recommendedName>
</protein>
<reference evidence="1 2" key="1">
    <citation type="journal article" date="2024" name="Science">
        <title>Giant polyketide synthase enzymes in the biosynthesis of giant marine polyether toxins.</title>
        <authorList>
            <person name="Fallon T.R."/>
            <person name="Shende V.V."/>
            <person name="Wierzbicki I.H."/>
            <person name="Pendleton A.L."/>
            <person name="Watervoot N.F."/>
            <person name="Auber R.P."/>
            <person name="Gonzalez D.J."/>
            <person name="Wisecaver J.H."/>
            <person name="Moore B.S."/>
        </authorList>
    </citation>
    <scope>NUCLEOTIDE SEQUENCE [LARGE SCALE GENOMIC DNA]</scope>
    <source>
        <strain evidence="1 2">12B1</strain>
    </source>
</reference>
<keyword evidence="2" id="KW-1185">Reference proteome</keyword>
<sequence length="325" mass="37766">MANVAVLIGSELRGLDQFISQMDDLFVGSLKYDVFISTDNRSMECVAFHGLFALQQHVRWIGNVGDTDSMVRQALHLTAAVPIAHLHQFWRLQHAWGAMQRHESKRGKEYRHVMRIRTDLYLPRPIDLMPSWVPELHGENASVSLVMRGDWIFWGRREAMQVMMEFVKALPWMHAVGQQHYMPMPWRHILAVGVKGLAAGMFTWINFPKRSARLPFGFDNANSIEAIVKHIKNHLTELEEFEASRHSAHLQPHELTSGREGWWRWNLTPDPEKYLFYFVLSRSLFPRISFIELYNRQALASTRVSLGSLLLKSRHHRNCTCICKV</sequence>